<reference evidence="3 4" key="1">
    <citation type="submission" date="2019-03" db="EMBL/GenBank/DDBJ databases">
        <authorList>
            <person name="Gaulin E."/>
            <person name="Dumas B."/>
        </authorList>
    </citation>
    <scope>NUCLEOTIDE SEQUENCE [LARGE SCALE GENOMIC DNA]</scope>
    <source>
        <strain evidence="3">CBS 568.67</strain>
    </source>
</reference>
<dbReference type="InterPro" id="IPR001509">
    <property type="entry name" value="Epimerase_deHydtase"/>
</dbReference>
<dbReference type="OrthoDB" id="16464at2759"/>
<reference evidence="2" key="2">
    <citation type="submission" date="2019-06" db="EMBL/GenBank/DDBJ databases">
        <title>Genomics analysis of Aphanomyces spp. identifies a new class of oomycete effector associated with host adaptation.</title>
        <authorList>
            <person name="Gaulin E."/>
        </authorList>
    </citation>
    <scope>NUCLEOTIDE SEQUENCE</scope>
    <source>
        <strain evidence="2">CBS 578.67</strain>
    </source>
</reference>
<keyword evidence="4" id="KW-1185">Reference proteome</keyword>
<dbReference type="Proteomes" id="UP000332933">
    <property type="component" value="Unassembled WGS sequence"/>
</dbReference>
<dbReference type="PANTHER" id="PTHR43245:SF11">
    <property type="entry name" value="LD23561P"/>
    <property type="match status" value="1"/>
</dbReference>
<evidence type="ECO:0000313" key="2">
    <source>
        <dbReference type="EMBL" id="KAF0700956.1"/>
    </source>
</evidence>
<dbReference type="EMBL" id="VJMH01005104">
    <property type="protein sequence ID" value="KAF0700956.1"/>
    <property type="molecule type" value="Genomic_DNA"/>
</dbReference>
<feature type="domain" description="NAD-dependent epimerase/dehydratase" evidence="1">
    <location>
        <begin position="8"/>
        <end position="260"/>
    </location>
</feature>
<dbReference type="SUPFAM" id="SSF51735">
    <property type="entry name" value="NAD(P)-binding Rossmann-fold domains"/>
    <property type="match status" value="1"/>
</dbReference>
<dbReference type="InterPro" id="IPR050177">
    <property type="entry name" value="Lipid_A_modif_metabolic_enz"/>
</dbReference>
<protein>
    <submittedName>
        <fullName evidence="3">Aste57867_8526 protein</fullName>
    </submittedName>
</protein>
<sequence>MASELPRILVLGGVGMIGRNFVKYCVDNELCSYIRVADKSMPEISYFRCVPARVEGGQRRVFSDAHKDAFASEVVEYVQADLSREAHVDRAFKPETGPYDYVFNLAGETKCSQAESVYAAKCRDLSVKCATKARDCNVKMFVEVSTAFVYKSQTKEPADETAKLDPWTLQAKYKLQAEDQLRNMTGLNVAFVRPATVYGPGDVAGLMPRLVCAASYCQLKEKMKLLWDAEMRVNTVHVLDVCKALWHVATIRGDVHAVYNLVDKSDTSQGSINRMVATLFNIETGFLGVLVSNLARLRLDDVVDNANEKHMKPWSDLCNAHGVTNTPLTPYIDKELLAHNHLYVNGAKIESTGFKYAYPTVHSMTNMVYEGF</sequence>
<name>A0A485KKJ8_9STRA</name>
<evidence type="ECO:0000313" key="3">
    <source>
        <dbReference type="EMBL" id="VFT85412.1"/>
    </source>
</evidence>
<organism evidence="3 4">
    <name type="scientific">Aphanomyces stellatus</name>
    <dbReference type="NCBI Taxonomy" id="120398"/>
    <lineage>
        <taxon>Eukaryota</taxon>
        <taxon>Sar</taxon>
        <taxon>Stramenopiles</taxon>
        <taxon>Oomycota</taxon>
        <taxon>Saprolegniomycetes</taxon>
        <taxon>Saprolegniales</taxon>
        <taxon>Verrucalvaceae</taxon>
        <taxon>Aphanomyces</taxon>
    </lineage>
</organism>
<evidence type="ECO:0000313" key="4">
    <source>
        <dbReference type="Proteomes" id="UP000332933"/>
    </source>
</evidence>
<gene>
    <name evidence="3" type="primary">Aste57867_8526</name>
    <name evidence="2" type="ORF">As57867_008494</name>
    <name evidence="3" type="ORF">ASTE57867_8526</name>
</gene>
<dbReference type="EMBL" id="CAADRA010005125">
    <property type="protein sequence ID" value="VFT85412.1"/>
    <property type="molecule type" value="Genomic_DNA"/>
</dbReference>
<proteinExistence type="predicted"/>
<evidence type="ECO:0000259" key="1">
    <source>
        <dbReference type="Pfam" id="PF01370"/>
    </source>
</evidence>
<dbReference type="InterPro" id="IPR036291">
    <property type="entry name" value="NAD(P)-bd_dom_sf"/>
</dbReference>
<dbReference type="PANTHER" id="PTHR43245">
    <property type="entry name" value="BIFUNCTIONAL POLYMYXIN RESISTANCE PROTEIN ARNA"/>
    <property type="match status" value="1"/>
</dbReference>
<accession>A0A485KKJ8</accession>
<dbReference type="Pfam" id="PF01370">
    <property type="entry name" value="Epimerase"/>
    <property type="match status" value="1"/>
</dbReference>
<dbReference type="AlphaFoldDB" id="A0A485KKJ8"/>
<dbReference type="CDD" id="cd08946">
    <property type="entry name" value="SDR_e"/>
    <property type="match status" value="1"/>
</dbReference>
<dbReference type="Gene3D" id="3.40.50.720">
    <property type="entry name" value="NAD(P)-binding Rossmann-like Domain"/>
    <property type="match status" value="1"/>
</dbReference>